<dbReference type="GO" id="GO:0006313">
    <property type="term" value="P:DNA transposition"/>
    <property type="evidence" value="ECO:0007669"/>
    <property type="project" value="InterPro"/>
</dbReference>
<dbReference type="PANTHER" id="PTHR34322">
    <property type="entry name" value="TRANSPOSASE, Y1_TNP DOMAIN-CONTAINING"/>
    <property type="match status" value="1"/>
</dbReference>
<dbReference type="Proteomes" id="UP000266376">
    <property type="component" value="Unassembled WGS sequence"/>
</dbReference>
<comment type="caution">
    <text evidence="2">The sequence shown here is derived from an EMBL/GenBank/DDBJ whole genome shotgun (WGS) entry which is preliminary data.</text>
</comment>
<dbReference type="GO" id="GO:0004803">
    <property type="term" value="F:transposase activity"/>
    <property type="evidence" value="ECO:0007669"/>
    <property type="project" value="InterPro"/>
</dbReference>
<name>A0A395XIF7_9FIRM</name>
<dbReference type="EMBL" id="QSAJ01000034">
    <property type="protein sequence ID" value="RGW51122.1"/>
    <property type="molecule type" value="Genomic_DNA"/>
</dbReference>
<reference evidence="2 3" key="1">
    <citation type="submission" date="2018-08" db="EMBL/GenBank/DDBJ databases">
        <title>A genome reference for cultivated species of the human gut microbiota.</title>
        <authorList>
            <person name="Zou Y."/>
            <person name="Xue W."/>
            <person name="Luo G."/>
        </authorList>
    </citation>
    <scope>NUCLEOTIDE SEQUENCE [LARGE SCALE GENOMIC DNA]</scope>
    <source>
        <strain evidence="2 3">AF12-11</strain>
    </source>
</reference>
<dbReference type="InterPro" id="IPR036515">
    <property type="entry name" value="Transposase_17_sf"/>
</dbReference>
<proteinExistence type="predicted"/>
<accession>A0A395XIF7</accession>
<gene>
    <name evidence="2" type="ORF">DWV67_12490</name>
</gene>
<evidence type="ECO:0000259" key="1">
    <source>
        <dbReference type="SMART" id="SM01321"/>
    </source>
</evidence>
<feature type="domain" description="Transposase IS200-like" evidence="1">
    <location>
        <begin position="11"/>
        <end position="125"/>
    </location>
</feature>
<dbReference type="AlphaFoldDB" id="A0A395XIF7"/>
<evidence type="ECO:0000313" key="2">
    <source>
        <dbReference type="EMBL" id="RGW51122.1"/>
    </source>
</evidence>
<organism evidence="2 3">
    <name type="scientific">Dorea formicigenerans</name>
    <dbReference type="NCBI Taxonomy" id="39486"/>
    <lineage>
        <taxon>Bacteria</taxon>
        <taxon>Bacillati</taxon>
        <taxon>Bacillota</taxon>
        <taxon>Clostridia</taxon>
        <taxon>Lachnospirales</taxon>
        <taxon>Lachnospiraceae</taxon>
        <taxon>Dorea</taxon>
    </lineage>
</organism>
<dbReference type="Gene3D" id="3.30.70.1290">
    <property type="entry name" value="Transposase IS200-like"/>
    <property type="match status" value="1"/>
</dbReference>
<dbReference type="SUPFAM" id="SSF143422">
    <property type="entry name" value="Transposase IS200-like"/>
    <property type="match status" value="1"/>
</dbReference>
<dbReference type="InterPro" id="IPR002686">
    <property type="entry name" value="Transposase_17"/>
</dbReference>
<dbReference type="Pfam" id="PF01797">
    <property type="entry name" value="Y1_Tnp"/>
    <property type="match status" value="1"/>
</dbReference>
<sequence length="263" mass="31706">MPMPRRARRESATGFYHIVSRGLDRENIFGEKREKTRFLNLLKDNLNECNVEIYAYCVMSNHFHLLVKVEKEIMPIFMAKVLGRYAKYYNYKHNRTGYVFENRYNTQCIEDERYFWSCLRYIHMNPVKAKICSNIMQYEHSSVREYTGKRKNREVLCEKALKLYEEKFKDGTSIGTFHQEKDENVFLDTEEEEYRQYVELAWEILWNMQEQRQLQGLEILQFVESRVQFENAVKEKLGVSKSYVKRIRKQIEGELYTIQKGTG</sequence>
<dbReference type="PANTHER" id="PTHR34322:SF2">
    <property type="entry name" value="TRANSPOSASE IS200-LIKE DOMAIN-CONTAINING PROTEIN"/>
    <property type="match status" value="1"/>
</dbReference>
<dbReference type="GO" id="GO:0003677">
    <property type="term" value="F:DNA binding"/>
    <property type="evidence" value="ECO:0007669"/>
    <property type="project" value="InterPro"/>
</dbReference>
<dbReference type="SMART" id="SM01321">
    <property type="entry name" value="Y1_Tnp"/>
    <property type="match status" value="1"/>
</dbReference>
<evidence type="ECO:0000313" key="3">
    <source>
        <dbReference type="Proteomes" id="UP000266376"/>
    </source>
</evidence>
<protein>
    <recommendedName>
        <fullName evidence="1">Transposase IS200-like domain-containing protein</fullName>
    </recommendedName>
</protein>